<dbReference type="Proteomes" id="UP000061227">
    <property type="component" value="Unassembled WGS sequence"/>
</dbReference>
<dbReference type="InterPro" id="IPR025382">
    <property type="entry name" value="Cap4-like_endonuclease_dom"/>
</dbReference>
<dbReference type="STRING" id="220714.SAMN05660469_0484"/>
<evidence type="ECO:0000313" key="2">
    <source>
        <dbReference type="EMBL" id="GAP02533.1"/>
    </source>
</evidence>
<keyword evidence="3" id="KW-1185">Reference proteome</keyword>
<gene>
    <name evidence="2" type="ORF">FPFC_014160</name>
</gene>
<proteinExistence type="predicted"/>
<name>A0A3F3H803_9LACO</name>
<dbReference type="EMBL" id="DF968063">
    <property type="protein sequence ID" value="GAP02533.1"/>
    <property type="molecule type" value="Genomic_DNA"/>
</dbReference>
<dbReference type="OrthoDB" id="2339459at2"/>
<sequence length="330" mass="38062">MNNTNASATQAGFHYQDIVGLILLIDNATDVQSINVEGEDDIDILFRDGKYGFYQVKEVQNPDTKNMSTKLTEALKTLDEDSKNKNLKSLTYVSNANNPLGNLKNSNEFFKPYAYYKYSDLSQKLKTKIDDKLAIHSNIDKNKLGVMKIAYEGSDSMTRESELDARIHNFIGSMGLSAVHFNNLKNEWRQMIIKTTEFPQKTITKEQFYSHTVVTAMFQNPNLDNFFNECQILPINEGYIQDSYLHYLNRLMENFQLVNSIETNFMLFKQANLSLGRQDLMINFINNYHLQLKNDLGLVDDEDDDIAKFILWISIKTYTVTRNIKGVMNL</sequence>
<dbReference type="Pfam" id="PF14130">
    <property type="entry name" value="Cap4_nuclease"/>
    <property type="match status" value="1"/>
</dbReference>
<dbReference type="RefSeq" id="WP_059376578.1">
    <property type="nucleotide sequence ID" value="NZ_DF968063.1"/>
</dbReference>
<evidence type="ECO:0000313" key="3">
    <source>
        <dbReference type="Proteomes" id="UP000061227"/>
    </source>
</evidence>
<organism evidence="2 3">
    <name type="scientific">Fructobacillus pseudoficulneus</name>
    <dbReference type="NCBI Taxonomy" id="220714"/>
    <lineage>
        <taxon>Bacteria</taxon>
        <taxon>Bacillati</taxon>
        <taxon>Bacillota</taxon>
        <taxon>Bacilli</taxon>
        <taxon>Lactobacillales</taxon>
        <taxon>Lactobacillaceae</taxon>
        <taxon>Fructobacillus</taxon>
    </lineage>
</organism>
<protein>
    <recommendedName>
        <fullName evidence="1">CD-NTase associated protein 4-like DNA endonuclease domain-containing protein</fullName>
    </recommendedName>
</protein>
<reference evidence="2 3" key="1">
    <citation type="journal article" date="2015" name="BMC Genomics">
        <title>Comparative genomics of Fructobacillus spp. and Leuconostoc spp. reveals niche-specific evolution of Fructobacillus spp.</title>
        <authorList>
            <person name="Endo A."/>
            <person name="Tanizawa Y."/>
            <person name="Tanaka N."/>
            <person name="Maeno S."/>
            <person name="Kumar H."/>
            <person name="Shiwa Y."/>
            <person name="Okada S."/>
            <person name="Yoshikawa H."/>
            <person name="Dicks L."/>
            <person name="Nakagawa J."/>
            <person name="Arita M."/>
        </authorList>
    </citation>
    <scope>NUCLEOTIDE SEQUENCE [LARGE SCALE GENOMIC DNA]</scope>
    <source>
        <strain evidence="2 3">DSM 15468</strain>
    </source>
</reference>
<dbReference type="AlphaFoldDB" id="A0A3F3H803"/>
<feature type="domain" description="CD-NTase associated protein 4-like DNA endonuclease" evidence="1">
    <location>
        <begin position="7"/>
        <end position="141"/>
    </location>
</feature>
<dbReference type="GO" id="GO:0004518">
    <property type="term" value="F:nuclease activity"/>
    <property type="evidence" value="ECO:0007669"/>
    <property type="project" value="InterPro"/>
</dbReference>
<evidence type="ECO:0000259" key="1">
    <source>
        <dbReference type="Pfam" id="PF14130"/>
    </source>
</evidence>
<accession>A0A3F3H803</accession>